<name>R0J9K9_ANAPL</name>
<accession>R0J9K9</accession>
<keyword evidence="1" id="KW-0472">Membrane</keyword>
<gene>
    <name evidence="2" type="ORF">Anapl_14796</name>
</gene>
<reference evidence="3" key="1">
    <citation type="journal article" date="2013" name="Nat. Genet.">
        <title>The duck genome and transcriptome provide insight into an avian influenza virus reservoir species.</title>
        <authorList>
            <person name="Huang Y."/>
            <person name="Li Y."/>
            <person name="Burt D.W."/>
            <person name="Chen H."/>
            <person name="Zhang Y."/>
            <person name="Qian W."/>
            <person name="Kim H."/>
            <person name="Gan S."/>
            <person name="Zhao Y."/>
            <person name="Li J."/>
            <person name="Yi K."/>
            <person name="Feng H."/>
            <person name="Zhu P."/>
            <person name="Li B."/>
            <person name="Liu Q."/>
            <person name="Fairley S."/>
            <person name="Magor K.E."/>
            <person name="Du Z."/>
            <person name="Hu X."/>
            <person name="Goodman L."/>
            <person name="Tafer H."/>
            <person name="Vignal A."/>
            <person name="Lee T."/>
            <person name="Kim K.W."/>
            <person name="Sheng Z."/>
            <person name="An Y."/>
            <person name="Searle S."/>
            <person name="Herrero J."/>
            <person name="Groenen M.A."/>
            <person name="Crooijmans R.P."/>
            <person name="Faraut T."/>
            <person name="Cai Q."/>
            <person name="Webster R.G."/>
            <person name="Aldridge J.R."/>
            <person name="Warren W.C."/>
            <person name="Bartschat S."/>
            <person name="Kehr S."/>
            <person name="Marz M."/>
            <person name="Stadler P.F."/>
            <person name="Smith J."/>
            <person name="Kraus R.H."/>
            <person name="Zhao Y."/>
            <person name="Ren L."/>
            <person name="Fei J."/>
            <person name="Morisson M."/>
            <person name="Kaiser P."/>
            <person name="Griffin D.K."/>
            <person name="Rao M."/>
            <person name="Pitel F."/>
            <person name="Wang J."/>
            <person name="Li N."/>
        </authorList>
    </citation>
    <scope>NUCLEOTIDE SEQUENCE [LARGE SCALE GENOMIC DNA]</scope>
</reference>
<organism evidence="2 3">
    <name type="scientific">Anas platyrhynchos</name>
    <name type="common">Mallard</name>
    <name type="synonym">Anas boschas</name>
    <dbReference type="NCBI Taxonomy" id="8839"/>
    <lineage>
        <taxon>Eukaryota</taxon>
        <taxon>Metazoa</taxon>
        <taxon>Chordata</taxon>
        <taxon>Craniata</taxon>
        <taxon>Vertebrata</taxon>
        <taxon>Euteleostomi</taxon>
        <taxon>Archelosauria</taxon>
        <taxon>Archosauria</taxon>
        <taxon>Dinosauria</taxon>
        <taxon>Saurischia</taxon>
        <taxon>Theropoda</taxon>
        <taxon>Coelurosauria</taxon>
        <taxon>Aves</taxon>
        <taxon>Neognathae</taxon>
        <taxon>Galloanserae</taxon>
        <taxon>Anseriformes</taxon>
        <taxon>Anatidae</taxon>
        <taxon>Anatinae</taxon>
        <taxon>Anas</taxon>
    </lineage>
</organism>
<evidence type="ECO:0000256" key="1">
    <source>
        <dbReference type="SAM" id="Phobius"/>
    </source>
</evidence>
<dbReference type="AlphaFoldDB" id="R0J9K9"/>
<proteinExistence type="predicted"/>
<sequence length="215" mass="23318">MRRQRTTARQSCREKREWEARQRCCDTSVGGELKELSYKMRAGLNLSSLRLGCSGTCRQGQEAGVKLLPPVLGLAHTVVRDAEREEIDGVGAAALTAGFGKNKRIFGKLLSCNVVTCSSSIRCIVIRWFELSTGCEETGKNFSAGLLCSACLKLGYKCSASFLDENQFGVLVFLVHAALVIHWALHPGAGNIVSPIFVIIKLCCCCSFGAICHLA</sequence>
<feature type="transmembrane region" description="Helical" evidence="1">
    <location>
        <begin position="192"/>
        <end position="214"/>
    </location>
</feature>
<protein>
    <submittedName>
        <fullName evidence="2">Uncharacterized protein</fullName>
    </submittedName>
</protein>
<evidence type="ECO:0000313" key="3">
    <source>
        <dbReference type="Proteomes" id="UP000296049"/>
    </source>
</evidence>
<dbReference type="EMBL" id="KB745754">
    <property type="protein sequence ID" value="EOA93656.1"/>
    <property type="molecule type" value="Genomic_DNA"/>
</dbReference>
<evidence type="ECO:0000313" key="2">
    <source>
        <dbReference type="EMBL" id="EOA93656.1"/>
    </source>
</evidence>
<keyword evidence="1" id="KW-1133">Transmembrane helix</keyword>
<dbReference type="Proteomes" id="UP000296049">
    <property type="component" value="Unassembled WGS sequence"/>
</dbReference>
<keyword evidence="1" id="KW-0812">Transmembrane</keyword>
<feature type="transmembrane region" description="Helical" evidence="1">
    <location>
        <begin position="168"/>
        <end position="186"/>
    </location>
</feature>
<keyword evidence="3" id="KW-1185">Reference proteome</keyword>